<reference evidence="2" key="1">
    <citation type="journal article" date="2019" name="Int. J. Syst. Evol. Microbiol.">
        <title>The Global Catalogue of Microorganisms (GCM) 10K type strain sequencing project: providing services to taxonomists for standard genome sequencing and annotation.</title>
        <authorList>
            <consortium name="The Broad Institute Genomics Platform"/>
            <consortium name="The Broad Institute Genome Sequencing Center for Infectious Disease"/>
            <person name="Wu L."/>
            <person name="Ma J."/>
        </authorList>
    </citation>
    <scope>NUCLEOTIDE SEQUENCE [LARGE SCALE GENOMIC DNA]</scope>
    <source>
        <strain evidence="2">JCM 16702</strain>
    </source>
</reference>
<accession>A0ABP7W812</accession>
<evidence type="ECO:0000313" key="1">
    <source>
        <dbReference type="EMBL" id="GAA4082774.1"/>
    </source>
</evidence>
<dbReference type="EMBL" id="BAAAZG010000035">
    <property type="protein sequence ID" value="GAA4082774.1"/>
    <property type="molecule type" value="Genomic_DNA"/>
</dbReference>
<name>A0ABP7W812_9ACTN</name>
<dbReference type="SUPFAM" id="SSF53448">
    <property type="entry name" value="Nucleotide-diphospho-sugar transferases"/>
    <property type="match status" value="1"/>
</dbReference>
<evidence type="ECO:0008006" key="3">
    <source>
        <dbReference type="Google" id="ProtNLM"/>
    </source>
</evidence>
<gene>
    <name evidence="1" type="ORF">GCM10022214_47580</name>
</gene>
<dbReference type="Proteomes" id="UP001500683">
    <property type="component" value="Unassembled WGS sequence"/>
</dbReference>
<sequence>MEIVIVPAWRRPDFLVATLRRLALADDDQLVYWVCLDRGHDPELEPVVEAFAATVGRSRVQIRRRFHGYAGNSYNVLESYREACAWEPRLVHLIEEDVLVGRDYFAFHRRAHALVPDAFCVSACRNQQLPLGTDPPADDGAVYRHVSYQSLGVSFRPDRLSPVLTHAGPGYFADPVGYCRSVFPGSRIPASNAEQDGLLHRVLEADGMATVYPAVPRAYHAGFVGYHRRGRPVSGSLEQRAEQILTMDAQQLNTHAPGEFRDHTVIGLDDERAPVKRVIDWP</sequence>
<evidence type="ECO:0000313" key="2">
    <source>
        <dbReference type="Proteomes" id="UP001500683"/>
    </source>
</evidence>
<keyword evidence="2" id="KW-1185">Reference proteome</keyword>
<organism evidence="1 2">
    <name type="scientific">Actinomadura miaoliensis</name>
    <dbReference type="NCBI Taxonomy" id="430685"/>
    <lineage>
        <taxon>Bacteria</taxon>
        <taxon>Bacillati</taxon>
        <taxon>Actinomycetota</taxon>
        <taxon>Actinomycetes</taxon>
        <taxon>Streptosporangiales</taxon>
        <taxon>Thermomonosporaceae</taxon>
        <taxon>Actinomadura</taxon>
    </lineage>
</organism>
<protein>
    <recommendedName>
        <fullName evidence="3">Glycosyltransferase</fullName>
    </recommendedName>
</protein>
<dbReference type="RefSeq" id="WP_344951474.1">
    <property type="nucleotide sequence ID" value="NZ_BAAAZG010000035.1"/>
</dbReference>
<dbReference type="InterPro" id="IPR029044">
    <property type="entry name" value="Nucleotide-diphossugar_trans"/>
</dbReference>
<proteinExistence type="predicted"/>
<comment type="caution">
    <text evidence="1">The sequence shown here is derived from an EMBL/GenBank/DDBJ whole genome shotgun (WGS) entry which is preliminary data.</text>
</comment>
<dbReference type="Gene3D" id="3.90.550.10">
    <property type="entry name" value="Spore Coat Polysaccharide Biosynthesis Protein SpsA, Chain A"/>
    <property type="match status" value="1"/>
</dbReference>